<dbReference type="AlphaFoldDB" id="A0A2D0JX19"/>
<feature type="transmembrane region" description="Helical" evidence="1">
    <location>
        <begin position="95"/>
        <end position="116"/>
    </location>
</feature>
<name>A0A2D0JX19_9GAMM</name>
<keyword evidence="1" id="KW-0472">Membrane</keyword>
<reference evidence="2 3" key="1">
    <citation type="journal article" date="2017" name="Nat. Microbiol.">
        <title>Natural product diversity associated with the nematode symbionts Photorhabdus and Xenorhabdus.</title>
        <authorList>
            <person name="Tobias N.J."/>
            <person name="Wolff H."/>
            <person name="Djahanschiri B."/>
            <person name="Grundmann F."/>
            <person name="Kronenwerth M."/>
            <person name="Shi Y.M."/>
            <person name="Simonyi S."/>
            <person name="Grun P."/>
            <person name="Shapiro-Ilan D."/>
            <person name="Pidot S.J."/>
            <person name="Stinear T.P."/>
            <person name="Ebersberger I."/>
            <person name="Bode H.B."/>
        </authorList>
    </citation>
    <scope>NUCLEOTIDE SEQUENCE [LARGE SCALE GENOMIC DNA]</scope>
    <source>
        <strain evidence="2 3">DSM 17902</strain>
    </source>
</reference>
<dbReference type="Proteomes" id="UP000221980">
    <property type="component" value="Unassembled WGS sequence"/>
</dbReference>
<keyword evidence="1" id="KW-0812">Transmembrane</keyword>
<dbReference type="EMBL" id="NITZ01000001">
    <property type="protein sequence ID" value="PHM50865.1"/>
    <property type="molecule type" value="Genomic_DNA"/>
</dbReference>
<keyword evidence="1" id="KW-1133">Transmembrane helix</keyword>
<sequence>MSNKAKNQCKNPVILPFWSRVFYILILLLVMLVMSMVVFFSWRDFISLINLNERVYFSWRVFFISFGFPISFHLLFSITCACFSDTPRPYRGRVVNFLVWIFFTALFLSVPVSLYVDNKLKSSGYVTCSKKSLIAPNEYVRNIKLCH</sequence>
<proteinExistence type="predicted"/>
<evidence type="ECO:0000313" key="2">
    <source>
        <dbReference type="EMBL" id="PHM50865.1"/>
    </source>
</evidence>
<dbReference type="Pfam" id="PF06836">
    <property type="entry name" value="DUF1240"/>
    <property type="match status" value="1"/>
</dbReference>
<evidence type="ECO:0000313" key="3">
    <source>
        <dbReference type="Proteomes" id="UP000221980"/>
    </source>
</evidence>
<dbReference type="InterPro" id="IPR010665">
    <property type="entry name" value="DUF1240"/>
</dbReference>
<feature type="transmembrane region" description="Helical" evidence="1">
    <location>
        <begin position="21"/>
        <end position="42"/>
    </location>
</feature>
<dbReference type="OrthoDB" id="6444833at2"/>
<keyword evidence="3" id="KW-1185">Reference proteome</keyword>
<evidence type="ECO:0000256" key="1">
    <source>
        <dbReference type="SAM" id="Phobius"/>
    </source>
</evidence>
<protein>
    <submittedName>
        <fullName evidence="2">Membrane protein</fullName>
    </submittedName>
</protein>
<gene>
    <name evidence="2" type="ORF">Xmir_00275</name>
</gene>
<comment type="caution">
    <text evidence="2">The sequence shown here is derived from an EMBL/GenBank/DDBJ whole genome shotgun (WGS) entry which is preliminary data.</text>
</comment>
<organism evidence="2 3">
    <name type="scientific">Xenorhabdus miraniensis</name>
    <dbReference type="NCBI Taxonomy" id="351674"/>
    <lineage>
        <taxon>Bacteria</taxon>
        <taxon>Pseudomonadati</taxon>
        <taxon>Pseudomonadota</taxon>
        <taxon>Gammaproteobacteria</taxon>
        <taxon>Enterobacterales</taxon>
        <taxon>Morganellaceae</taxon>
        <taxon>Xenorhabdus</taxon>
    </lineage>
</organism>
<accession>A0A2D0JX19</accession>
<feature type="transmembrane region" description="Helical" evidence="1">
    <location>
        <begin position="62"/>
        <end position="83"/>
    </location>
</feature>